<sequence length="348" mass="39850">MSCGVFKNRRRRCEAHPFVSLDTGEARCSLCEPNGSLWTGRTARGIPSKVRNDMPPFFRNVCHKLEVVCERGTYARYDQSMLHRSDDCKVVGVHEGYFFGGTFESQFYSYEGITDKFFCGVNYVLSLKHETAGFVLSPLVYSLDDGEFVDEICVVNEGNTFDTDGTGRLGVSPVDRSPDLKMFSKRDNNTKWQASTYHTHPLVTKRRLGRHAPPSFEDGACFLRTLLNSSTHVVVGYSGMYTLRRLASGVDEHPYNWKVAKEFLESMAHHAKYEGTLGMATQTKWCELQRRLLHDNSVSGDLLSYMRSMPFETLHDIHCYLIVYMHLFRYTLMVDFHPYKFEETAHAS</sequence>
<evidence type="ECO:0000313" key="1">
    <source>
        <dbReference type="EMBL" id="KAK3255199.1"/>
    </source>
</evidence>
<organism evidence="1 2">
    <name type="scientific">Cymbomonas tetramitiformis</name>
    <dbReference type="NCBI Taxonomy" id="36881"/>
    <lineage>
        <taxon>Eukaryota</taxon>
        <taxon>Viridiplantae</taxon>
        <taxon>Chlorophyta</taxon>
        <taxon>Pyramimonadophyceae</taxon>
        <taxon>Pyramimonadales</taxon>
        <taxon>Pyramimonadaceae</taxon>
        <taxon>Cymbomonas</taxon>
    </lineage>
</organism>
<accession>A0AAE0KP05</accession>
<proteinExistence type="predicted"/>
<reference evidence="1 2" key="1">
    <citation type="journal article" date="2015" name="Genome Biol. Evol.">
        <title>Comparative Genomics of a Bacterivorous Green Alga Reveals Evolutionary Causalities and Consequences of Phago-Mixotrophic Mode of Nutrition.</title>
        <authorList>
            <person name="Burns J.A."/>
            <person name="Paasch A."/>
            <person name="Narechania A."/>
            <person name="Kim E."/>
        </authorList>
    </citation>
    <scope>NUCLEOTIDE SEQUENCE [LARGE SCALE GENOMIC DNA]</scope>
    <source>
        <strain evidence="1 2">PLY_AMNH</strain>
    </source>
</reference>
<name>A0AAE0KP05_9CHLO</name>
<dbReference type="Proteomes" id="UP001190700">
    <property type="component" value="Unassembled WGS sequence"/>
</dbReference>
<gene>
    <name evidence="1" type="ORF">CYMTET_35672</name>
</gene>
<evidence type="ECO:0000313" key="2">
    <source>
        <dbReference type="Proteomes" id="UP001190700"/>
    </source>
</evidence>
<dbReference type="AlphaFoldDB" id="A0AAE0KP05"/>
<dbReference type="EMBL" id="LGRX02022860">
    <property type="protein sequence ID" value="KAK3255199.1"/>
    <property type="molecule type" value="Genomic_DNA"/>
</dbReference>
<comment type="caution">
    <text evidence="1">The sequence shown here is derived from an EMBL/GenBank/DDBJ whole genome shotgun (WGS) entry which is preliminary data.</text>
</comment>
<keyword evidence="2" id="KW-1185">Reference proteome</keyword>
<protein>
    <submittedName>
        <fullName evidence="1">Uncharacterized protein</fullName>
    </submittedName>
</protein>